<dbReference type="GO" id="GO:0003677">
    <property type="term" value="F:DNA binding"/>
    <property type="evidence" value="ECO:0007669"/>
    <property type="project" value="UniProtKB-KW"/>
</dbReference>
<proteinExistence type="predicted"/>
<dbReference type="PROSITE" id="PS50987">
    <property type="entry name" value="HTH_ARSR_2"/>
    <property type="match status" value="1"/>
</dbReference>
<sequence>MTMRTATRATARPTSDVDEVTGLSAAACMFRSLGDPARLAILRHLALGEHNVKDLTAHLGLAQSTVSAHLACLRDCALVTFRAQGRATMWSLAAGPELLAVLAAAEQLLAATGSAVTLCPTYGDATNR</sequence>
<evidence type="ECO:0000313" key="6">
    <source>
        <dbReference type="Proteomes" id="UP000293764"/>
    </source>
</evidence>
<protein>
    <submittedName>
        <fullName evidence="5">ArsR family transcriptional regulator</fullName>
    </submittedName>
</protein>
<evidence type="ECO:0000259" key="4">
    <source>
        <dbReference type="PROSITE" id="PS50987"/>
    </source>
</evidence>
<dbReference type="InterPro" id="IPR036390">
    <property type="entry name" value="WH_DNA-bd_sf"/>
</dbReference>
<keyword evidence="6" id="KW-1185">Reference proteome</keyword>
<dbReference type="Proteomes" id="UP000293764">
    <property type="component" value="Unassembled WGS sequence"/>
</dbReference>
<organism evidence="5 6">
    <name type="scientific">Pengzhenrongella frigida</name>
    <dbReference type="NCBI Taxonomy" id="1259133"/>
    <lineage>
        <taxon>Bacteria</taxon>
        <taxon>Bacillati</taxon>
        <taxon>Actinomycetota</taxon>
        <taxon>Actinomycetes</taxon>
        <taxon>Micrococcales</taxon>
        <taxon>Pengzhenrongella</taxon>
    </lineage>
</organism>
<dbReference type="OrthoDB" id="3401849at2"/>
<dbReference type="AlphaFoldDB" id="A0A4Q5N1N9"/>
<dbReference type="SUPFAM" id="SSF46785">
    <property type="entry name" value="Winged helix' DNA-binding domain"/>
    <property type="match status" value="1"/>
</dbReference>
<dbReference type="EMBL" id="SDWW01000008">
    <property type="protein sequence ID" value="RYV52092.1"/>
    <property type="molecule type" value="Genomic_DNA"/>
</dbReference>
<comment type="caution">
    <text evidence="5">The sequence shown here is derived from an EMBL/GenBank/DDBJ whole genome shotgun (WGS) entry which is preliminary data.</text>
</comment>
<gene>
    <name evidence="5" type="ORF">EUA98_04810</name>
</gene>
<dbReference type="Gene3D" id="1.10.10.10">
    <property type="entry name" value="Winged helix-like DNA-binding domain superfamily/Winged helix DNA-binding domain"/>
    <property type="match status" value="1"/>
</dbReference>
<dbReference type="InterPro" id="IPR001845">
    <property type="entry name" value="HTH_ArsR_DNA-bd_dom"/>
</dbReference>
<dbReference type="Pfam" id="PF01022">
    <property type="entry name" value="HTH_5"/>
    <property type="match status" value="1"/>
</dbReference>
<dbReference type="SMART" id="SM00418">
    <property type="entry name" value="HTH_ARSR"/>
    <property type="match status" value="1"/>
</dbReference>
<dbReference type="InterPro" id="IPR036388">
    <property type="entry name" value="WH-like_DNA-bd_sf"/>
</dbReference>
<evidence type="ECO:0000256" key="2">
    <source>
        <dbReference type="ARBA" id="ARBA00023125"/>
    </source>
</evidence>
<evidence type="ECO:0000256" key="1">
    <source>
        <dbReference type="ARBA" id="ARBA00023015"/>
    </source>
</evidence>
<keyword evidence="3" id="KW-0804">Transcription</keyword>
<dbReference type="PANTHER" id="PTHR33154">
    <property type="entry name" value="TRANSCRIPTIONAL REGULATOR, ARSR FAMILY"/>
    <property type="match status" value="1"/>
</dbReference>
<dbReference type="PANTHER" id="PTHR33154:SF33">
    <property type="entry name" value="TRANSCRIPTIONAL REPRESSOR SDPR"/>
    <property type="match status" value="1"/>
</dbReference>
<dbReference type="GO" id="GO:0003700">
    <property type="term" value="F:DNA-binding transcription factor activity"/>
    <property type="evidence" value="ECO:0007669"/>
    <property type="project" value="InterPro"/>
</dbReference>
<dbReference type="InterPro" id="IPR051081">
    <property type="entry name" value="HTH_MetalResp_TranReg"/>
</dbReference>
<keyword evidence="2" id="KW-0238">DNA-binding</keyword>
<evidence type="ECO:0000256" key="3">
    <source>
        <dbReference type="ARBA" id="ARBA00023163"/>
    </source>
</evidence>
<dbReference type="CDD" id="cd00090">
    <property type="entry name" value="HTH_ARSR"/>
    <property type="match status" value="1"/>
</dbReference>
<keyword evidence="1" id="KW-0805">Transcription regulation</keyword>
<reference evidence="5 6" key="1">
    <citation type="submission" date="2019-01" db="EMBL/GenBank/DDBJ databases">
        <title>Novel species of Cellulomonas.</title>
        <authorList>
            <person name="Liu Q."/>
            <person name="Xin Y.-H."/>
        </authorList>
    </citation>
    <scope>NUCLEOTIDE SEQUENCE [LARGE SCALE GENOMIC DNA]</scope>
    <source>
        <strain evidence="5 6">HLT2-17</strain>
    </source>
</reference>
<name>A0A4Q5N1N9_9MICO</name>
<evidence type="ECO:0000313" key="5">
    <source>
        <dbReference type="EMBL" id="RYV52092.1"/>
    </source>
</evidence>
<feature type="domain" description="HTH arsR-type" evidence="4">
    <location>
        <begin position="17"/>
        <end position="112"/>
    </location>
</feature>
<dbReference type="InterPro" id="IPR011991">
    <property type="entry name" value="ArsR-like_HTH"/>
</dbReference>
<dbReference type="NCBIfam" id="NF033788">
    <property type="entry name" value="HTH_metalloreg"/>
    <property type="match status" value="1"/>
</dbReference>
<dbReference type="PRINTS" id="PR00778">
    <property type="entry name" value="HTHARSR"/>
</dbReference>
<accession>A0A4Q5N1N9</accession>